<dbReference type="InterPro" id="IPR014777">
    <property type="entry name" value="4pyrrole_Mease_sub1"/>
</dbReference>
<dbReference type="AlphaFoldDB" id="A0A1L8D4B8"/>
<keyword evidence="2 6" id="KW-0489">Methyltransferase</keyword>
<dbReference type="InterPro" id="IPR036108">
    <property type="entry name" value="4pyrrol_syn_uPrphyn_synt_sf"/>
</dbReference>
<dbReference type="NCBIfam" id="TIGR01469">
    <property type="entry name" value="cobA_cysG_Cterm"/>
    <property type="match status" value="1"/>
</dbReference>
<dbReference type="InterPro" id="IPR003043">
    <property type="entry name" value="Uropor_MeTrfase_CS"/>
</dbReference>
<dbReference type="PROSITE" id="PS00839">
    <property type="entry name" value="SUMT_1"/>
    <property type="match status" value="1"/>
</dbReference>
<organism evidence="9 10">
    <name type="scientific">Carboxydothermus islandicus</name>
    <dbReference type="NCBI Taxonomy" id="661089"/>
    <lineage>
        <taxon>Bacteria</taxon>
        <taxon>Bacillati</taxon>
        <taxon>Bacillota</taxon>
        <taxon>Clostridia</taxon>
        <taxon>Thermoanaerobacterales</taxon>
        <taxon>Thermoanaerobacteraceae</taxon>
        <taxon>Carboxydothermus</taxon>
    </lineage>
</organism>
<dbReference type="GO" id="GO:0004852">
    <property type="term" value="F:uroporphyrinogen-III synthase activity"/>
    <property type="evidence" value="ECO:0007669"/>
    <property type="project" value="InterPro"/>
</dbReference>
<protein>
    <recommendedName>
        <fullName evidence="1">uroporphyrinogen-III C-methyltransferase</fullName>
        <ecNumber evidence="1">2.1.1.107</ecNumber>
    </recommendedName>
</protein>
<evidence type="ECO:0000256" key="6">
    <source>
        <dbReference type="RuleBase" id="RU003960"/>
    </source>
</evidence>
<accession>A0A1L8D4B8</accession>
<dbReference type="SUPFAM" id="SSF53790">
    <property type="entry name" value="Tetrapyrrole methylase"/>
    <property type="match status" value="1"/>
</dbReference>
<dbReference type="FunFam" id="3.30.950.10:FF:000001">
    <property type="entry name" value="Siroheme synthase"/>
    <property type="match status" value="1"/>
</dbReference>
<dbReference type="PANTHER" id="PTHR45790">
    <property type="entry name" value="SIROHEME SYNTHASE-RELATED"/>
    <property type="match status" value="1"/>
</dbReference>
<dbReference type="InterPro" id="IPR006366">
    <property type="entry name" value="CobA/CysG_C"/>
</dbReference>
<evidence type="ECO:0000256" key="5">
    <source>
        <dbReference type="ARBA" id="ARBA00023244"/>
    </source>
</evidence>
<dbReference type="STRING" id="661089.ciss_19520"/>
<dbReference type="InterPro" id="IPR035996">
    <property type="entry name" value="4pyrrol_Methylase_sf"/>
</dbReference>
<dbReference type="InterPro" id="IPR050161">
    <property type="entry name" value="Siro_Cobalamin_biosynth"/>
</dbReference>
<keyword evidence="4" id="KW-0949">S-adenosyl-L-methionine</keyword>
<feature type="domain" description="Tetrapyrrole biosynthesis uroporphyrinogen III synthase" evidence="8">
    <location>
        <begin position="268"/>
        <end position="492"/>
    </location>
</feature>
<dbReference type="GO" id="GO:0004851">
    <property type="term" value="F:uroporphyrin-III C-methyltransferase activity"/>
    <property type="evidence" value="ECO:0007669"/>
    <property type="project" value="UniProtKB-EC"/>
</dbReference>
<evidence type="ECO:0000256" key="4">
    <source>
        <dbReference type="ARBA" id="ARBA00022691"/>
    </source>
</evidence>
<comment type="caution">
    <text evidence="9">The sequence shown here is derived from an EMBL/GenBank/DDBJ whole genome shotgun (WGS) entry which is preliminary data.</text>
</comment>
<evidence type="ECO:0000259" key="8">
    <source>
        <dbReference type="Pfam" id="PF02602"/>
    </source>
</evidence>
<dbReference type="Pfam" id="PF00590">
    <property type="entry name" value="TP_methylase"/>
    <property type="match status" value="1"/>
</dbReference>
<gene>
    <name evidence="9" type="ORF">ciss_19520</name>
</gene>
<keyword evidence="3 6" id="KW-0808">Transferase</keyword>
<dbReference type="Pfam" id="PF02602">
    <property type="entry name" value="HEM4"/>
    <property type="match status" value="1"/>
</dbReference>
<dbReference type="CDD" id="cd06578">
    <property type="entry name" value="HemD"/>
    <property type="match status" value="1"/>
</dbReference>
<dbReference type="InterPro" id="IPR014776">
    <property type="entry name" value="4pyrrole_Mease_sub2"/>
</dbReference>
<dbReference type="FunFam" id="3.40.1010.10:FF:000001">
    <property type="entry name" value="Siroheme synthase"/>
    <property type="match status" value="1"/>
</dbReference>
<evidence type="ECO:0000256" key="2">
    <source>
        <dbReference type="ARBA" id="ARBA00022603"/>
    </source>
</evidence>
<dbReference type="PROSITE" id="PS00840">
    <property type="entry name" value="SUMT_2"/>
    <property type="match status" value="1"/>
</dbReference>
<dbReference type="Gene3D" id="3.40.50.10090">
    <property type="match status" value="2"/>
</dbReference>
<dbReference type="InterPro" id="IPR000878">
    <property type="entry name" value="4pyrrol_Mease"/>
</dbReference>
<dbReference type="Proteomes" id="UP000187338">
    <property type="component" value="Unassembled WGS sequence"/>
</dbReference>
<dbReference type="EC" id="2.1.1.107" evidence="1"/>
<evidence type="ECO:0000313" key="10">
    <source>
        <dbReference type="Proteomes" id="UP000187338"/>
    </source>
</evidence>
<dbReference type="NCBIfam" id="NF004790">
    <property type="entry name" value="PRK06136.1"/>
    <property type="match status" value="1"/>
</dbReference>
<dbReference type="PANTHER" id="PTHR45790:SF3">
    <property type="entry name" value="S-ADENOSYL-L-METHIONINE-DEPENDENT UROPORPHYRINOGEN III METHYLTRANSFERASE, CHLOROPLASTIC"/>
    <property type="match status" value="1"/>
</dbReference>
<evidence type="ECO:0000256" key="1">
    <source>
        <dbReference type="ARBA" id="ARBA00012162"/>
    </source>
</evidence>
<keyword evidence="5" id="KW-0627">Porphyrin biosynthesis</keyword>
<name>A0A1L8D4B8_9THEO</name>
<keyword evidence="10" id="KW-1185">Reference proteome</keyword>
<dbReference type="CDD" id="cd11642">
    <property type="entry name" value="SUMT"/>
    <property type="match status" value="1"/>
</dbReference>
<feature type="domain" description="Tetrapyrrole methylase" evidence="7">
    <location>
        <begin position="5"/>
        <end position="216"/>
    </location>
</feature>
<evidence type="ECO:0000259" key="7">
    <source>
        <dbReference type="Pfam" id="PF00590"/>
    </source>
</evidence>
<dbReference type="GO" id="GO:0032259">
    <property type="term" value="P:methylation"/>
    <property type="evidence" value="ECO:0007669"/>
    <property type="project" value="UniProtKB-KW"/>
</dbReference>
<reference evidence="10" key="1">
    <citation type="submission" date="2016-12" db="EMBL/GenBank/DDBJ databases">
        <title>Draft Genome Sequences od Carboxydothermus pertinax and islandicus, Hydrogenogenic Carboxydotrophic Bacteria.</title>
        <authorList>
            <person name="Fukuyama Y."/>
            <person name="Ohmae K."/>
            <person name="Yoneda Y."/>
            <person name="Yoshida T."/>
            <person name="Sako Y."/>
        </authorList>
    </citation>
    <scope>NUCLEOTIDE SEQUENCE [LARGE SCALE GENOMIC DNA]</scope>
    <source>
        <strain evidence="10">SET</strain>
    </source>
</reference>
<dbReference type="EMBL" id="BDJL01000125">
    <property type="protein sequence ID" value="GAV26019.1"/>
    <property type="molecule type" value="Genomic_DNA"/>
</dbReference>
<dbReference type="Gene3D" id="3.30.950.10">
    <property type="entry name" value="Methyltransferase, Cobalt-precorrin-4 Transmethylase, Domain 2"/>
    <property type="match status" value="1"/>
</dbReference>
<proteinExistence type="inferred from homology"/>
<evidence type="ECO:0000256" key="3">
    <source>
        <dbReference type="ARBA" id="ARBA00022679"/>
    </source>
</evidence>
<dbReference type="SUPFAM" id="SSF69618">
    <property type="entry name" value="HemD-like"/>
    <property type="match status" value="1"/>
</dbReference>
<comment type="similarity">
    <text evidence="6">Belongs to the precorrin methyltransferase family.</text>
</comment>
<dbReference type="RefSeq" id="WP_166504018.1">
    <property type="nucleotide sequence ID" value="NZ_BDJL01000125.1"/>
</dbReference>
<dbReference type="GO" id="GO:0019354">
    <property type="term" value="P:siroheme biosynthetic process"/>
    <property type="evidence" value="ECO:0007669"/>
    <property type="project" value="InterPro"/>
</dbReference>
<dbReference type="Gene3D" id="3.40.1010.10">
    <property type="entry name" value="Cobalt-precorrin-4 Transmethylase, Domain 1"/>
    <property type="match status" value="1"/>
</dbReference>
<sequence>MPGFVYLVGAGPGDPDLITVKGLNLVKKADVIVYDRLVNPVLLTYARKDAELIYAGKAPDRHEYLQEEINKLLVEKALAGKTVVRLKGGDPFVFGRGGEEALELTRHGIPFEVVPGITSAIAVPAYAGIPVTHREVAASFCVITGNEDPTKKESQINWEKVALAADTLVFLMGRKNLPQIVANLLKYGRSPQTPVAVIRLGTRAEQRTVTGCLQDIEEKVRKADLKHPVIIVVGETVRFREQLNWFETKRLMGKRILLTQSSNSGRLLACRLKELGAEVWHLPQVEYLKFESYREVDRELQRLNEYKYILFTSPNGVEFFLNRLKCLEISINTLPDVIAIGDKTKKVLETWGIKIAYKTDRFLPHEVVKFIAECLQDGEKILFPKSEKASILESKLREERLPVKYLPVYKAVRAKVEADHLLELIDGRKIDFITFVSPAAVNNFFESLTDEKRERLTDIKMVSMGPNTTAEIKKYGNFEILEANRPGGEGILEKILEAAI</sequence>
<evidence type="ECO:0000313" key="9">
    <source>
        <dbReference type="EMBL" id="GAV26019.1"/>
    </source>
</evidence>
<dbReference type="InterPro" id="IPR003754">
    <property type="entry name" value="4pyrrol_synth_uPrphyn_synth"/>
</dbReference>